<dbReference type="Pfam" id="PF02021">
    <property type="entry name" value="UPF0102"/>
    <property type="match status" value="1"/>
</dbReference>
<dbReference type="eggNOG" id="COG0792">
    <property type="taxonomic scope" value="Bacteria"/>
</dbReference>
<sequence>MPHDGSGPDTLRRDRGRRSFLAGQAAEEQVARAYERAGHTIRARRWRGPLGELDIVAERDGEMVFVEVKSAATAARAAEALTQRQIQRLMRSAEHFLGTCPKGALTPMRFDVALVDGRGRIEIVRNALMA</sequence>
<organism evidence="3 4">
    <name type="scientific">Roseicyclus elongatus DSM 19469</name>
    <dbReference type="NCBI Taxonomy" id="1294273"/>
    <lineage>
        <taxon>Bacteria</taxon>
        <taxon>Pseudomonadati</taxon>
        <taxon>Pseudomonadota</taxon>
        <taxon>Alphaproteobacteria</taxon>
        <taxon>Rhodobacterales</taxon>
        <taxon>Roseobacteraceae</taxon>
        <taxon>Roseicyclus</taxon>
    </lineage>
</organism>
<dbReference type="AlphaFoldDB" id="W8RNX5"/>
<dbReference type="Gene3D" id="3.40.1350.10">
    <property type="match status" value="1"/>
</dbReference>
<dbReference type="PANTHER" id="PTHR34039:SF1">
    <property type="entry name" value="UPF0102 PROTEIN YRAN"/>
    <property type="match status" value="1"/>
</dbReference>
<dbReference type="OrthoDB" id="9812968at2"/>
<dbReference type="InterPro" id="IPR003509">
    <property type="entry name" value="UPF0102_YraN-like"/>
</dbReference>
<dbReference type="KEGG" id="red:roselon_00404"/>
<dbReference type="HAMAP" id="MF_00048">
    <property type="entry name" value="UPF0102"/>
    <property type="match status" value="1"/>
</dbReference>
<dbReference type="PATRIC" id="fig|1294273.3.peg.396"/>
<evidence type="ECO:0000313" key="3">
    <source>
        <dbReference type="EMBL" id="AHM02849.1"/>
    </source>
</evidence>
<evidence type="ECO:0000313" key="4">
    <source>
        <dbReference type="Proteomes" id="UP000019593"/>
    </source>
</evidence>
<dbReference type="STRING" id="1294273.roselon_00404"/>
<gene>
    <name evidence="3" type="ORF">roselon_00404</name>
</gene>
<keyword evidence="4" id="KW-1185">Reference proteome</keyword>
<protein>
    <recommendedName>
        <fullName evidence="2">UPF0102 protein roselon_00404</fullName>
    </recommendedName>
</protein>
<dbReference type="HOGENOM" id="CLU_115353_0_1_5"/>
<evidence type="ECO:0000256" key="1">
    <source>
        <dbReference type="ARBA" id="ARBA00006738"/>
    </source>
</evidence>
<dbReference type="PANTHER" id="PTHR34039">
    <property type="entry name" value="UPF0102 PROTEIN YRAN"/>
    <property type="match status" value="1"/>
</dbReference>
<dbReference type="RefSeq" id="WP_025310756.1">
    <property type="nucleotide sequence ID" value="NZ_CP004372.1"/>
</dbReference>
<reference evidence="3 4" key="1">
    <citation type="submission" date="2013-03" db="EMBL/GenBank/DDBJ databases">
        <authorList>
            <person name="Fiebig A."/>
            <person name="Goeker M."/>
            <person name="Klenk H.-P.P."/>
        </authorList>
    </citation>
    <scope>NUCLEOTIDE SEQUENCE [LARGE SCALE GENOMIC DNA]</scope>
    <source>
        <strain evidence="4">DSM 19469</strain>
    </source>
</reference>
<dbReference type="InterPro" id="IPR011335">
    <property type="entry name" value="Restrct_endonuc-II-like"/>
</dbReference>
<evidence type="ECO:0000256" key="2">
    <source>
        <dbReference type="HAMAP-Rule" id="MF_00048"/>
    </source>
</evidence>
<dbReference type="InterPro" id="IPR011856">
    <property type="entry name" value="tRNA_endonuc-like_dom_sf"/>
</dbReference>
<dbReference type="GO" id="GO:0003676">
    <property type="term" value="F:nucleic acid binding"/>
    <property type="evidence" value="ECO:0007669"/>
    <property type="project" value="InterPro"/>
</dbReference>
<name>W8RNX5_9RHOB</name>
<dbReference type="SUPFAM" id="SSF52980">
    <property type="entry name" value="Restriction endonuclease-like"/>
    <property type="match status" value="1"/>
</dbReference>
<proteinExistence type="inferred from homology"/>
<dbReference type="EMBL" id="CP004372">
    <property type="protein sequence ID" value="AHM02849.1"/>
    <property type="molecule type" value="Genomic_DNA"/>
</dbReference>
<accession>W8RNX5</accession>
<comment type="similarity">
    <text evidence="1 2">Belongs to the UPF0102 family.</text>
</comment>
<dbReference type="Proteomes" id="UP000019593">
    <property type="component" value="Chromosome"/>
</dbReference>